<accession>A0A0F0IJA7</accession>
<name>A0A0F0IJA7_ASPPU</name>
<dbReference type="Gene3D" id="3.40.50.150">
    <property type="entry name" value="Vaccinia Virus protein VP39"/>
    <property type="match status" value="1"/>
</dbReference>
<dbReference type="PROSITE" id="PS51683">
    <property type="entry name" value="SAM_OMT_II"/>
    <property type="match status" value="1"/>
</dbReference>
<comment type="caution">
    <text evidence="7">The sequence shown here is derived from an EMBL/GenBank/DDBJ whole genome shotgun (WGS) entry which is preliminary data.</text>
</comment>
<dbReference type="SUPFAM" id="SSF46785">
    <property type="entry name" value="Winged helix' DNA-binding domain"/>
    <property type="match status" value="1"/>
</dbReference>
<protein>
    <submittedName>
        <fullName evidence="7">O-methyltransferase</fullName>
    </submittedName>
</protein>
<sequence>MGSVDPNFDPIQEELDQVIAAATRYKERLSAADSYDARYDLMTKAGRLYQTIRGPADMVFSKFEDAANMGAIRALLEAGVFHAIPTGGESISAKEISVKTGVDKEVIVRLMRAVTPMGPFRETGEEEYAHTPFSEIYMAPQMMAVYKLMVDEYFTPMLRNHEFLRQQNWQNNFRLRNNPYTFVHNCEGQTMFEHVSKFPDRFTTFNEAMVAQDSGLIAIGLYPFAEELSNLADDNTTTIVDVGGGRGHILRQIKKSAPELKGKFILQDQASVIADNGTETQPYGIEAMAHDFFQPQPIKGALVYYIRRCLHDWPDEPESKQILENLAAAMDPEKSRVLITEYILPEVGSNMFHAWMDHTMMTFAGRERTETDWERLLDISGLRLVKVWRAPGIPVGVVEARLK</sequence>
<dbReference type="InterPro" id="IPR036388">
    <property type="entry name" value="WH-like_DNA-bd_sf"/>
</dbReference>
<dbReference type="EMBL" id="JZEE01000198">
    <property type="protein sequence ID" value="KJK67251.1"/>
    <property type="molecule type" value="Genomic_DNA"/>
</dbReference>
<dbReference type="GO" id="GO:0008171">
    <property type="term" value="F:O-methyltransferase activity"/>
    <property type="evidence" value="ECO:0007669"/>
    <property type="project" value="InterPro"/>
</dbReference>
<keyword evidence="2 7" id="KW-0808">Transferase</keyword>
<feature type="active site" description="Proton acceptor" evidence="4">
    <location>
        <position position="311"/>
    </location>
</feature>
<feature type="domain" description="O-methyltransferase dimerisation" evidence="6">
    <location>
        <begin position="71"/>
        <end position="139"/>
    </location>
</feature>
<evidence type="ECO:0000259" key="6">
    <source>
        <dbReference type="Pfam" id="PF08100"/>
    </source>
</evidence>
<dbReference type="Pfam" id="PF00891">
    <property type="entry name" value="Methyltransf_2"/>
    <property type="match status" value="1"/>
</dbReference>
<dbReference type="InterPro" id="IPR029063">
    <property type="entry name" value="SAM-dependent_MTases_sf"/>
</dbReference>
<evidence type="ECO:0000256" key="2">
    <source>
        <dbReference type="ARBA" id="ARBA00022679"/>
    </source>
</evidence>
<evidence type="ECO:0000259" key="5">
    <source>
        <dbReference type="Pfam" id="PF00891"/>
    </source>
</evidence>
<dbReference type="SUPFAM" id="SSF53335">
    <property type="entry name" value="S-adenosyl-L-methionine-dependent methyltransferases"/>
    <property type="match status" value="1"/>
</dbReference>
<reference evidence="7 8" key="1">
    <citation type="submission" date="2015-02" db="EMBL/GenBank/DDBJ databases">
        <title>Draft genome sequence of Aspergillus parasiticus SU-1.</title>
        <authorList>
            <person name="Yu J."/>
            <person name="Fedorova N."/>
            <person name="Yin Y."/>
            <person name="Losada L."/>
            <person name="Zafar N."/>
            <person name="Taujale R."/>
            <person name="Ehrlich K.C."/>
            <person name="Bhatnagar D."/>
            <person name="Cleveland T.E."/>
            <person name="Bennett J.W."/>
            <person name="Nierman W.C."/>
        </authorList>
    </citation>
    <scope>NUCLEOTIDE SEQUENCE [LARGE SCALE GENOMIC DNA]</scope>
    <source>
        <strain evidence="8">ATCC 56775 / NRRL 5862 / SRRC 143 / SU-1</strain>
    </source>
</reference>
<dbReference type="InterPro" id="IPR012967">
    <property type="entry name" value="COMT_dimerisation"/>
</dbReference>
<gene>
    <name evidence="7" type="ORF">P875_00117331</name>
</gene>
<evidence type="ECO:0000313" key="8">
    <source>
        <dbReference type="Proteomes" id="UP000033540"/>
    </source>
</evidence>
<dbReference type="PIRSF" id="PIRSF005739">
    <property type="entry name" value="O-mtase"/>
    <property type="match status" value="1"/>
</dbReference>
<dbReference type="GO" id="GO:0046983">
    <property type="term" value="F:protein dimerization activity"/>
    <property type="evidence" value="ECO:0007669"/>
    <property type="project" value="InterPro"/>
</dbReference>
<dbReference type="Proteomes" id="UP000033540">
    <property type="component" value="Unassembled WGS sequence"/>
</dbReference>
<organism evidence="7 8">
    <name type="scientific">Aspergillus parasiticus (strain ATCC 56775 / NRRL 5862 / SRRC 143 / SU-1)</name>
    <dbReference type="NCBI Taxonomy" id="1403190"/>
    <lineage>
        <taxon>Eukaryota</taxon>
        <taxon>Fungi</taxon>
        <taxon>Dikarya</taxon>
        <taxon>Ascomycota</taxon>
        <taxon>Pezizomycotina</taxon>
        <taxon>Eurotiomycetes</taxon>
        <taxon>Eurotiomycetidae</taxon>
        <taxon>Eurotiales</taxon>
        <taxon>Aspergillaceae</taxon>
        <taxon>Aspergillus</taxon>
        <taxon>Aspergillus subgen. Circumdati</taxon>
    </lineage>
</organism>
<dbReference type="AlphaFoldDB" id="A0A0F0IJA7"/>
<dbReference type="Gene3D" id="1.10.10.10">
    <property type="entry name" value="Winged helix-like DNA-binding domain superfamily/Winged helix DNA-binding domain"/>
    <property type="match status" value="1"/>
</dbReference>
<evidence type="ECO:0000313" key="7">
    <source>
        <dbReference type="EMBL" id="KJK67251.1"/>
    </source>
</evidence>
<dbReference type="InterPro" id="IPR036390">
    <property type="entry name" value="WH_DNA-bd_sf"/>
</dbReference>
<dbReference type="OrthoDB" id="1535081at2759"/>
<keyword evidence="3" id="KW-0949">S-adenosyl-L-methionine</keyword>
<dbReference type="GO" id="GO:0044550">
    <property type="term" value="P:secondary metabolite biosynthetic process"/>
    <property type="evidence" value="ECO:0007669"/>
    <property type="project" value="UniProtKB-ARBA"/>
</dbReference>
<feature type="domain" description="O-methyltransferase C-terminal" evidence="5">
    <location>
        <begin position="184"/>
        <end position="381"/>
    </location>
</feature>
<evidence type="ECO:0000256" key="1">
    <source>
        <dbReference type="ARBA" id="ARBA00022603"/>
    </source>
</evidence>
<dbReference type="InterPro" id="IPR016461">
    <property type="entry name" value="COMT-like"/>
</dbReference>
<keyword evidence="1 7" id="KW-0489">Methyltransferase</keyword>
<dbReference type="Pfam" id="PF08100">
    <property type="entry name" value="Dimerisation"/>
    <property type="match status" value="1"/>
</dbReference>
<evidence type="ECO:0000256" key="4">
    <source>
        <dbReference type="PIRSR" id="PIRSR005739-1"/>
    </source>
</evidence>
<dbReference type="PANTHER" id="PTHR43712:SF1">
    <property type="entry name" value="HYPOTHETICAL O-METHYLTRANSFERASE (EUROFUNG)-RELATED"/>
    <property type="match status" value="1"/>
</dbReference>
<dbReference type="PANTHER" id="PTHR43712">
    <property type="entry name" value="PUTATIVE (AFU_ORTHOLOGUE AFUA_4G14580)-RELATED"/>
    <property type="match status" value="1"/>
</dbReference>
<evidence type="ECO:0000256" key="3">
    <source>
        <dbReference type="ARBA" id="ARBA00022691"/>
    </source>
</evidence>
<proteinExistence type="predicted"/>
<dbReference type="GO" id="GO:0032259">
    <property type="term" value="P:methylation"/>
    <property type="evidence" value="ECO:0007669"/>
    <property type="project" value="UniProtKB-KW"/>
</dbReference>
<dbReference type="InterPro" id="IPR001077">
    <property type="entry name" value="COMT_C"/>
</dbReference>